<accession>A0A498C389</accession>
<comment type="caution">
    <text evidence="7">The sequence shown here is derived from an EMBL/GenBank/DDBJ whole genome shotgun (WGS) entry which is preliminary data.</text>
</comment>
<evidence type="ECO:0000313" key="7">
    <source>
        <dbReference type="EMBL" id="RLK50574.1"/>
    </source>
</evidence>
<dbReference type="Proteomes" id="UP000275461">
    <property type="component" value="Unassembled WGS sequence"/>
</dbReference>
<dbReference type="GO" id="GO:0055085">
    <property type="term" value="P:transmembrane transport"/>
    <property type="evidence" value="ECO:0007669"/>
    <property type="project" value="TreeGrafter"/>
</dbReference>
<feature type="transmembrane region" description="Helical" evidence="6">
    <location>
        <begin position="155"/>
        <end position="182"/>
    </location>
</feature>
<feature type="transmembrane region" description="Helical" evidence="6">
    <location>
        <begin position="81"/>
        <end position="105"/>
    </location>
</feature>
<evidence type="ECO:0000256" key="5">
    <source>
        <dbReference type="ARBA" id="ARBA00023136"/>
    </source>
</evidence>
<keyword evidence="5 6" id="KW-0472">Membrane</keyword>
<evidence type="ECO:0000256" key="2">
    <source>
        <dbReference type="ARBA" id="ARBA00009773"/>
    </source>
</evidence>
<proteinExistence type="inferred from homology"/>
<dbReference type="OrthoDB" id="9799225at2"/>
<dbReference type="PANTHER" id="PTHR21716:SF64">
    <property type="entry name" value="AI-2 TRANSPORT PROTEIN TQSA"/>
    <property type="match status" value="1"/>
</dbReference>
<evidence type="ECO:0000256" key="6">
    <source>
        <dbReference type="SAM" id="Phobius"/>
    </source>
</evidence>
<feature type="transmembrane region" description="Helical" evidence="6">
    <location>
        <begin position="309"/>
        <end position="332"/>
    </location>
</feature>
<feature type="transmembrane region" description="Helical" evidence="6">
    <location>
        <begin position="272"/>
        <end position="297"/>
    </location>
</feature>
<gene>
    <name evidence="7" type="ORF">DFR31_0480</name>
</gene>
<keyword evidence="4 6" id="KW-1133">Transmembrane helix</keyword>
<name>A0A498C389_9GAMM</name>
<evidence type="ECO:0000256" key="4">
    <source>
        <dbReference type="ARBA" id="ARBA00022989"/>
    </source>
</evidence>
<organism evidence="7 8">
    <name type="scientific">Alkalispirillum mobile</name>
    <dbReference type="NCBI Taxonomy" id="85925"/>
    <lineage>
        <taxon>Bacteria</taxon>
        <taxon>Pseudomonadati</taxon>
        <taxon>Pseudomonadota</taxon>
        <taxon>Gammaproteobacteria</taxon>
        <taxon>Chromatiales</taxon>
        <taxon>Ectothiorhodospiraceae</taxon>
        <taxon>Alkalispirillum</taxon>
    </lineage>
</organism>
<dbReference type="AlphaFoldDB" id="A0A498C389"/>
<protein>
    <submittedName>
        <fullName evidence="7">Putative PurR-regulated permease PerM</fullName>
    </submittedName>
</protein>
<sequence length="364" mass="38605">MQSERETSEGTPGPALPAPRLQDSTLTTWHWLMGGAALVVLLAGLKAAAGVVTPLLLAAFLAVVCAPPLSWMRRRGVPGPLAVLALFVAVGMGFFLLFLALQGAVESMARQAPHYQVRLLSMFDELMVWVVGLGVPEDLLPEQPPLPELADLTGLARAVAGGLGQFTATTFLVLLAFMFLLLEETYLPGKLRAAFPRSRRGGVRARRFLRSVYRYVLIKSATSLATGVLVGVGLAVIGVDFPVLWGILAGLLNFIPTVGSIVAAVPAVMIALLGLGLVEGLLTLALYVAVNVVIGSVLEPRFMGHTLGLSPLVVLVSLMAWGWVLGPVGMLLSIPLTMIAKLALEAQPGTRWLAIMMSDRARGH</sequence>
<feature type="transmembrane region" description="Helical" evidence="6">
    <location>
        <begin position="28"/>
        <end position="45"/>
    </location>
</feature>
<keyword evidence="8" id="KW-1185">Reference proteome</keyword>
<comment type="subcellular location">
    <subcellularLocation>
        <location evidence="1">Membrane</location>
        <topology evidence="1">Multi-pass membrane protein</topology>
    </subcellularLocation>
</comment>
<evidence type="ECO:0000256" key="1">
    <source>
        <dbReference type="ARBA" id="ARBA00004141"/>
    </source>
</evidence>
<evidence type="ECO:0000313" key="8">
    <source>
        <dbReference type="Proteomes" id="UP000275461"/>
    </source>
</evidence>
<evidence type="ECO:0000256" key="3">
    <source>
        <dbReference type="ARBA" id="ARBA00022692"/>
    </source>
</evidence>
<dbReference type="RefSeq" id="WP_121441056.1">
    <property type="nucleotide sequence ID" value="NZ_RCDA01000001.1"/>
</dbReference>
<dbReference type="InterPro" id="IPR002549">
    <property type="entry name" value="AI-2E-like"/>
</dbReference>
<feature type="transmembrane region" description="Helical" evidence="6">
    <location>
        <begin position="216"/>
        <end position="237"/>
    </location>
</feature>
<dbReference type="PANTHER" id="PTHR21716">
    <property type="entry name" value="TRANSMEMBRANE PROTEIN"/>
    <property type="match status" value="1"/>
</dbReference>
<dbReference type="GO" id="GO:0016020">
    <property type="term" value="C:membrane"/>
    <property type="evidence" value="ECO:0007669"/>
    <property type="project" value="UniProtKB-SubCell"/>
</dbReference>
<comment type="similarity">
    <text evidence="2">Belongs to the autoinducer-2 exporter (AI-2E) (TC 2.A.86) family.</text>
</comment>
<reference evidence="7 8" key="1">
    <citation type="submission" date="2018-10" db="EMBL/GenBank/DDBJ databases">
        <title>Genomic Encyclopedia of Type Strains, Phase IV (KMG-IV): sequencing the most valuable type-strain genomes for metagenomic binning, comparative biology and taxonomic classification.</title>
        <authorList>
            <person name="Goeker M."/>
        </authorList>
    </citation>
    <scope>NUCLEOTIDE SEQUENCE [LARGE SCALE GENOMIC DNA]</scope>
    <source>
        <strain evidence="7 8">DSM 12769</strain>
    </source>
</reference>
<dbReference type="Pfam" id="PF01594">
    <property type="entry name" value="AI-2E_transport"/>
    <property type="match status" value="1"/>
</dbReference>
<dbReference type="EMBL" id="RCDA01000001">
    <property type="protein sequence ID" value="RLK50574.1"/>
    <property type="molecule type" value="Genomic_DNA"/>
</dbReference>
<keyword evidence="3 6" id="KW-0812">Transmembrane</keyword>
<feature type="transmembrane region" description="Helical" evidence="6">
    <location>
        <begin position="243"/>
        <end position="265"/>
    </location>
</feature>
<feature type="transmembrane region" description="Helical" evidence="6">
    <location>
        <begin position="52"/>
        <end position="69"/>
    </location>
</feature>